<reference evidence="2 3" key="1">
    <citation type="journal article" date="2017" name="Mol. Ecol.">
        <title>Comparative and population genomic landscape of Phellinus noxius: A hypervariable fungus causing root rot in trees.</title>
        <authorList>
            <person name="Chung C.L."/>
            <person name="Lee T.J."/>
            <person name="Akiba M."/>
            <person name="Lee H.H."/>
            <person name="Kuo T.H."/>
            <person name="Liu D."/>
            <person name="Ke H.M."/>
            <person name="Yokoi T."/>
            <person name="Roa M.B."/>
            <person name="Lu M.J."/>
            <person name="Chang Y.Y."/>
            <person name="Ann P.J."/>
            <person name="Tsai J.N."/>
            <person name="Chen C.Y."/>
            <person name="Tzean S.S."/>
            <person name="Ota Y."/>
            <person name="Hattori T."/>
            <person name="Sahashi N."/>
            <person name="Liou R.F."/>
            <person name="Kikuchi T."/>
            <person name="Tsai I.J."/>
        </authorList>
    </citation>
    <scope>NUCLEOTIDE SEQUENCE [LARGE SCALE GENOMIC DNA]</scope>
    <source>
        <strain evidence="2 3">FFPRI411160</strain>
    </source>
</reference>
<dbReference type="SUPFAM" id="SSF53335">
    <property type="entry name" value="S-adenosyl-L-methionine-dependent methyltransferases"/>
    <property type="match status" value="1"/>
</dbReference>
<keyword evidence="2" id="KW-0808">Transferase</keyword>
<accession>A0A286UG25</accession>
<name>A0A286UG25_9AGAM</name>
<dbReference type="InParanoid" id="A0A286UG25"/>
<organism evidence="2 3">
    <name type="scientific">Pyrrhoderma noxium</name>
    <dbReference type="NCBI Taxonomy" id="2282107"/>
    <lineage>
        <taxon>Eukaryota</taxon>
        <taxon>Fungi</taxon>
        <taxon>Dikarya</taxon>
        <taxon>Basidiomycota</taxon>
        <taxon>Agaricomycotina</taxon>
        <taxon>Agaricomycetes</taxon>
        <taxon>Hymenochaetales</taxon>
        <taxon>Hymenochaetaceae</taxon>
        <taxon>Pyrrhoderma</taxon>
    </lineage>
</organism>
<dbReference type="FunFam" id="3.40.50.150:FF:000554">
    <property type="entry name" value="Cation-transporting ATPase"/>
    <property type="match status" value="1"/>
</dbReference>
<proteinExistence type="inferred from homology"/>
<dbReference type="CDD" id="cd02440">
    <property type="entry name" value="AdoMet_MTases"/>
    <property type="match status" value="1"/>
</dbReference>
<sequence length="371" mass="42751">MMKAIEKKVYDLLDKGLIPDFLLRIAIRALCRQRLREIGASQNDNTFAKQHAAKMAFIEDLKGRSIAEQQSRANEQHYEVPTEFMMSCLGPRAKYSACLYPTGRETLAQAEEACFEEYCVKTRLEDGLEVLDLGCGWGSLTLFLAEKYPNSRIVGISNSSTQREHILGVAKEKGFENVEIITADVNSFDFSDGRTFDRILSIEMFEHMKNYDALLKKVASWLRPRRIQNNEDKAIERESLLFVHIFCHKDTPYHFVEDDGWMAQTFFSGGTMPSHDLLLYFQSDVTLINSWFVNGKHYSRTLEDWLRLQDSNSKEGLSVLEKDAKEKGLDPVEGRKAFYRFRVFYMACSELFGLNGGEEWGVGHYLFKRKD</sequence>
<dbReference type="InterPro" id="IPR029063">
    <property type="entry name" value="SAM-dependent_MTases_sf"/>
</dbReference>
<dbReference type="GO" id="GO:0032259">
    <property type="term" value="P:methylation"/>
    <property type="evidence" value="ECO:0007669"/>
    <property type="project" value="UniProtKB-KW"/>
</dbReference>
<evidence type="ECO:0000313" key="2">
    <source>
        <dbReference type="EMBL" id="PAV18551.1"/>
    </source>
</evidence>
<dbReference type="OrthoDB" id="506498at2759"/>
<dbReference type="PANTHER" id="PTHR43832">
    <property type="match status" value="1"/>
</dbReference>
<gene>
    <name evidence="2" type="ORF">PNOK_0539300</name>
</gene>
<comment type="caution">
    <text evidence="2">The sequence shown here is derived from an EMBL/GenBank/DDBJ whole genome shotgun (WGS) entry which is preliminary data.</text>
</comment>
<evidence type="ECO:0000313" key="3">
    <source>
        <dbReference type="Proteomes" id="UP000217199"/>
    </source>
</evidence>
<protein>
    <submittedName>
        <fullName evidence="2">S-adenosyl-L-methionine-dependent methyltransferase</fullName>
    </submittedName>
</protein>
<dbReference type="EMBL" id="NBII01000005">
    <property type="protein sequence ID" value="PAV18551.1"/>
    <property type="molecule type" value="Genomic_DNA"/>
</dbReference>
<dbReference type="AlphaFoldDB" id="A0A286UG25"/>
<dbReference type="Gene3D" id="3.40.50.150">
    <property type="entry name" value="Vaccinia Virus protein VP39"/>
    <property type="match status" value="1"/>
</dbReference>
<dbReference type="PANTHER" id="PTHR43832:SF1">
    <property type="entry name" value="S-ADENOSYL-L-METHIONINE-DEPENDENT METHYLTRANSFERASES SUPERFAMILY PROTEIN"/>
    <property type="match status" value="1"/>
</dbReference>
<keyword evidence="3" id="KW-1185">Reference proteome</keyword>
<dbReference type="STRING" id="2282107.A0A286UG25"/>
<dbReference type="Proteomes" id="UP000217199">
    <property type="component" value="Unassembled WGS sequence"/>
</dbReference>
<comment type="similarity">
    <text evidence="1">Belongs to the CFA/CMAS family.</text>
</comment>
<dbReference type="Pfam" id="PF02353">
    <property type="entry name" value="CMAS"/>
    <property type="match status" value="1"/>
</dbReference>
<keyword evidence="2" id="KW-0489">Methyltransferase</keyword>
<dbReference type="GO" id="GO:0008168">
    <property type="term" value="F:methyltransferase activity"/>
    <property type="evidence" value="ECO:0007669"/>
    <property type="project" value="UniProtKB-KW"/>
</dbReference>
<evidence type="ECO:0000256" key="1">
    <source>
        <dbReference type="ARBA" id="ARBA00010815"/>
    </source>
</evidence>